<feature type="compositionally biased region" description="Polar residues" evidence="1">
    <location>
        <begin position="284"/>
        <end position="297"/>
    </location>
</feature>
<feature type="region of interest" description="Disordered" evidence="1">
    <location>
        <begin position="436"/>
        <end position="481"/>
    </location>
</feature>
<evidence type="ECO:0000256" key="1">
    <source>
        <dbReference type="SAM" id="MobiDB-lite"/>
    </source>
</evidence>
<feature type="non-terminal residue" evidence="2">
    <location>
        <position position="929"/>
    </location>
</feature>
<feature type="region of interest" description="Disordered" evidence="1">
    <location>
        <begin position="661"/>
        <end position="694"/>
    </location>
</feature>
<dbReference type="EMBL" id="GL945485">
    <property type="protein sequence ID" value="EGN95655.1"/>
    <property type="molecule type" value="Genomic_DNA"/>
</dbReference>
<name>F8Q7W7_SERL3</name>
<gene>
    <name evidence="2" type="ORF">SERLA73DRAFT_19786</name>
</gene>
<dbReference type="STRING" id="936435.F8Q7W7"/>
<keyword evidence="3" id="KW-1185">Reference proteome</keyword>
<evidence type="ECO:0000313" key="2">
    <source>
        <dbReference type="EMBL" id="EGN95655.1"/>
    </source>
</evidence>
<evidence type="ECO:0000313" key="3">
    <source>
        <dbReference type="Proteomes" id="UP000008063"/>
    </source>
</evidence>
<proteinExistence type="predicted"/>
<protein>
    <submittedName>
        <fullName evidence="2">Uncharacterized protein</fullName>
    </submittedName>
</protein>
<organism evidence="3">
    <name type="scientific">Serpula lacrymans var. lacrymans (strain S7.3)</name>
    <name type="common">Dry rot fungus</name>
    <dbReference type="NCBI Taxonomy" id="936435"/>
    <lineage>
        <taxon>Eukaryota</taxon>
        <taxon>Fungi</taxon>
        <taxon>Dikarya</taxon>
        <taxon>Basidiomycota</taxon>
        <taxon>Agaricomycotina</taxon>
        <taxon>Agaricomycetes</taxon>
        <taxon>Agaricomycetidae</taxon>
        <taxon>Boletales</taxon>
        <taxon>Coniophorineae</taxon>
        <taxon>Serpulaceae</taxon>
        <taxon>Serpula</taxon>
    </lineage>
</organism>
<dbReference type="HOGENOM" id="CLU_002241_0_0_1"/>
<feature type="non-terminal residue" evidence="2">
    <location>
        <position position="1"/>
    </location>
</feature>
<accession>F8Q7W7</accession>
<dbReference type="OrthoDB" id="3210731at2759"/>
<dbReference type="Proteomes" id="UP000008063">
    <property type="component" value="Unassembled WGS sequence"/>
</dbReference>
<sequence length="929" mass="99301">LMYTPAPSRHTRTLSPPMSTTGSSQAQTIGQQPKLNVVTRLAIEGKAKQGQDGASIKMYLRLSVPMDSVAPGSTIPLFPAEENLKILSSQVHPIDSNSVPYNFSSTTCPLLNNAARALGLPARSERSYLSVFGVSASTSSIGSSSRSSNHSNGVSIPPLDDKYTGHILVSGYNVSYVLPKEFPPRFRDEGASFIRMSAAKSRRGSIGEKNNMHFMAAIDLLVPYLSRPPRAPYLISIPIPRCLSNQIKLRIFPPNNTISTSFASLSSAEEDPGTWDLTSEPHVTRTTSLRPSRSNSYADLADDETSDSSTHATGFADGCGIQGTFPSAERIRVRWASPMKSVDVSEGGDGRRRVGVKEVKGEMTCVVLGNGGNNGGGVAMRVEYKGSCKGVWFPGVATMLGMDVGLEAKGSDVCWVPGEEGKWSVSGGTGYTGFDAGANQKADSPRVLVSPSSPSLDSRSLAPMARRHDSSSSNTSTASLLRAPLPASQVVDYSFEGSPSSTPSGTMSSVGSTPFLLNHEGRSRASSVNGVDPNLRPPAVPLTIHLNMNDLLPPSKNVFTFTISGIIIVKARSRPHSTSQTSNTDGEADPVPIVLPKFNVLAADSETTSMIIRNEADGATIEVYNITGDLRDAQTRRTVLQRGGFTRCGSDGGRIALRSISRNSTAPRVNGDHTQENGRLPPSRPRTPNGVGISRQSSAASLASAYLALGPQRRRRDGPLVIPYVSTTVKPLLNGASHPSAYVVCLSLPAPCDVDSEWLEFGLAQTEKKAGRQIGVPPLVEIVSASINGVPVRFEISAAEKDAREANGSVDLGMPFDDMSGNKWNSWIRVHVGELGGEVEVVYIVKEDASTSPNAKRKGKGKAKDDELDILLPTFALSVRRMEVNAEASLDLDIPSLNSNLAEHRKTPEGYRLSHYAMDELFDPRLSLT</sequence>
<feature type="region of interest" description="Disordered" evidence="1">
    <location>
        <begin position="1"/>
        <end position="30"/>
    </location>
</feature>
<feature type="compositionally biased region" description="Polar residues" evidence="1">
    <location>
        <begin position="13"/>
        <end position="30"/>
    </location>
</feature>
<feature type="region of interest" description="Disordered" evidence="1">
    <location>
        <begin position="269"/>
        <end position="313"/>
    </location>
</feature>
<dbReference type="OMA" id="KEWITWV"/>
<dbReference type="AlphaFoldDB" id="F8Q7W7"/>
<reference evidence="3" key="1">
    <citation type="journal article" date="2011" name="Science">
        <title>The plant cell wall-decomposing machinery underlies the functional diversity of forest fungi.</title>
        <authorList>
            <person name="Eastwood D.C."/>
            <person name="Floudas D."/>
            <person name="Binder M."/>
            <person name="Majcherczyk A."/>
            <person name="Schneider P."/>
            <person name="Aerts A."/>
            <person name="Asiegbu F.O."/>
            <person name="Baker S.E."/>
            <person name="Barry K."/>
            <person name="Bendiksby M."/>
            <person name="Blumentritt M."/>
            <person name="Coutinho P.M."/>
            <person name="Cullen D."/>
            <person name="de Vries R.P."/>
            <person name="Gathman A."/>
            <person name="Goodell B."/>
            <person name="Henrissat B."/>
            <person name="Ihrmark K."/>
            <person name="Kauserud H."/>
            <person name="Kohler A."/>
            <person name="LaButti K."/>
            <person name="Lapidus A."/>
            <person name="Lavin J.L."/>
            <person name="Lee Y.-H."/>
            <person name="Lindquist E."/>
            <person name="Lilly W."/>
            <person name="Lucas S."/>
            <person name="Morin E."/>
            <person name="Murat C."/>
            <person name="Oguiza J.A."/>
            <person name="Park J."/>
            <person name="Pisabarro A.G."/>
            <person name="Riley R."/>
            <person name="Rosling A."/>
            <person name="Salamov A."/>
            <person name="Schmidt O."/>
            <person name="Schmutz J."/>
            <person name="Skrede I."/>
            <person name="Stenlid J."/>
            <person name="Wiebenga A."/>
            <person name="Xie X."/>
            <person name="Kuees U."/>
            <person name="Hibbett D.S."/>
            <person name="Hoffmeister D."/>
            <person name="Hoegberg N."/>
            <person name="Martin F."/>
            <person name="Grigoriev I.V."/>
            <person name="Watkinson S.C."/>
        </authorList>
    </citation>
    <scope>NUCLEOTIDE SEQUENCE [LARGE SCALE GENOMIC DNA]</scope>
    <source>
        <strain evidence="3">strain S7.3</strain>
    </source>
</reference>
<feature type="compositionally biased region" description="Low complexity" evidence="1">
    <location>
        <begin position="445"/>
        <end position="461"/>
    </location>
</feature>
<dbReference type="InParanoid" id="F8Q7W7"/>